<name>A0A6A6FSU8_9PEZI</name>
<accession>A0A6A6FSU8</accession>
<dbReference type="AlphaFoldDB" id="A0A6A6FSU8"/>
<gene>
    <name evidence="1" type="ORF">CERZMDRAFT_109425</name>
</gene>
<evidence type="ECO:0000313" key="1">
    <source>
        <dbReference type="EMBL" id="KAF2216562.1"/>
    </source>
</evidence>
<reference evidence="1" key="1">
    <citation type="journal article" date="2020" name="Stud. Mycol.">
        <title>101 Dothideomycetes genomes: a test case for predicting lifestyles and emergence of pathogens.</title>
        <authorList>
            <person name="Haridas S."/>
            <person name="Albert R."/>
            <person name="Binder M."/>
            <person name="Bloem J."/>
            <person name="Labutti K."/>
            <person name="Salamov A."/>
            <person name="Andreopoulos B."/>
            <person name="Baker S."/>
            <person name="Barry K."/>
            <person name="Bills G."/>
            <person name="Bluhm B."/>
            <person name="Cannon C."/>
            <person name="Castanera R."/>
            <person name="Culley D."/>
            <person name="Daum C."/>
            <person name="Ezra D."/>
            <person name="Gonzalez J."/>
            <person name="Henrissat B."/>
            <person name="Kuo A."/>
            <person name="Liang C."/>
            <person name="Lipzen A."/>
            <person name="Lutzoni F."/>
            <person name="Magnuson J."/>
            <person name="Mondo S."/>
            <person name="Nolan M."/>
            <person name="Ohm R."/>
            <person name="Pangilinan J."/>
            <person name="Park H.-J."/>
            <person name="Ramirez L."/>
            <person name="Alfaro M."/>
            <person name="Sun H."/>
            <person name="Tritt A."/>
            <person name="Yoshinaga Y."/>
            <person name="Zwiers L.-H."/>
            <person name="Turgeon B."/>
            <person name="Goodwin S."/>
            <person name="Spatafora J."/>
            <person name="Crous P."/>
            <person name="Grigoriev I."/>
        </authorList>
    </citation>
    <scope>NUCLEOTIDE SEQUENCE</scope>
    <source>
        <strain evidence="1">SCOH1-5</strain>
    </source>
</reference>
<protein>
    <submittedName>
        <fullName evidence="1">Uncharacterized protein</fullName>
    </submittedName>
</protein>
<sequence>MQPKKLSMSVSGSTSLYMVSTLSDHNQWTNAKLLNATRCLLKSNLLTKRRGSRSGKSMNEQMYKYCWRRL</sequence>
<evidence type="ECO:0000313" key="2">
    <source>
        <dbReference type="Proteomes" id="UP000799539"/>
    </source>
</evidence>
<keyword evidence="2" id="KW-1185">Reference proteome</keyword>
<dbReference type="Proteomes" id="UP000799539">
    <property type="component" value="Unassembled WGS sequence"/>
</dbReference>
<organism evidence="1 2">
    <name type="scientific">Cercospora zeae-maydis SCOH1-5</name>
    <dbReference type="NCBI Taxonomy" id="717836"/>
    <lineage>
        <taxon>Eukaryota</taxon>
        <taxon>Fungi</taxon>
        <taxon>Dikarya</taxon>
        <taxon>Ascomycota</taxon>
        <taxon>Pezizomycotina</taxon>
        <taxon>Dothideomycetes</taxon>
        <taxon>Dothideomycetidae</taxon>
        <taxon>Mycosphaerellales</taxon>
        <taxon>Mycosphaerellaceae</taxon>
        <taxon>Cercospora</taxon>
    </lineage>
</organism>
<proteinExistence type="predicted"/>
<dbReference type="EMBL" id="ML992664">
    <property type="protein sequence ID" value="KAF2216562.1"/>
    <property type="molecule type" value="Genomic_DNA"/>
</dbReference>